<keyword evidence="1 2" id="KW-0597">Phosphoprotein</keyword>
<evidence type="ECO:0000256" key="2">
    <source>
        <dbReference type="PROSITE-ProRule" id="PRU00169"/>
    </source>
</evidence>
<reference evidence="4 5" key="1">
    <citation type="submission" date="2019-01" db="EMBL/GenBank/DDBJ databases">
        <authorList>
            <person name="Zhang S."/>
        </authorList>
    </citation>
    <scope>NUCLEOTIDE SEQUENCE [LARGE SCALE GENOMIC DNA]</scope>
    <source>
        <strain evidence="4 5">1626</strain>
    </source>
</reference>
<evidence type="ECO:0000256" key="1">
    <source>
        <dbReference type="ARBA" id="ARBA00022553"/>
    </source>
</evidence>
<organism evidence="4 5">
    <name type="scientific">Luteimonas yindakuii</name>
    <dbReference type="NCBI Taxonomy" id="2565782"/>
    <lineage>
        <taxon>Bacteria</taxon>
        <taxon>Pseudomonadati</taxon>
        <taxon>Pseudomonadota</taxon>
        <taxon>Gammaproteobacteria</taxon>
        <taxon>Lysobacterales</taxon>
        <taxon>Lysobacteraceae</taxon>
        <taxon>Luteimonas</taxon>
    </lineage>
</organism>
<feature type="modified residue" description="4-aspartylphosphate" evidence="2">
    <location>
        <position position="60"/>
    </location>
</feature>
<dbReference type="PANTHER" id="PTHR44591">
    <property type="entry name" value="STRESS RESPONSE REGULATOR PROTEIN 1"/>
    <property type="match status" value="1"/>
</dbReference>
<dbReference type="CDD" id="cd00156">
    <property type="entry name" value="REC"/>
    <property type="match status" value="1"/>
</dbReference>
<dbReference type="RefSeq" id="WP_134674326.1">
    <property type="nucleotide sequence ID" value="NZ_SPUH01000001.1"/>
</dbReference>
<accession>A0A4Z1R687</accession>
<gene>
    <name evidence="4" type="ORF">E4582_09495</name>
</gene>
<dbReference type="SUPFAM" id="SSF52172">
    <property type="entry name" value="CheY-like"/>
    <property type="match status" value="1"/>
</dbReference>
<name>A0A4Z1R687_9GAMM</name>
<feature type="domain" description="Response regulatory" evidence="3">
    <location>
        <begin position="9"/>
        <end position="123"/>
    </location>
</feature>
<proteinExistence type="predicted"/>
<dbReference type="GO" id="GO:0000160">
    <property type="term" value="P:phosphorelay signal transduction system"/>
    <property type="evidence" value="ECO:0007669"/>
    <property type="project" value="InterPro"/>
</dbReference>
<sequence>MSDGAGPWRILLVDDSRDDAELTEIALRDAGLAFTCRRADTADTVRAALAGFAPQLVISDLNLPGFSGEEALALARAHDPALPFVYLTGSLFLGEPPPEPVEGLLLKDDLAPLPGLVRQLLEA</sequence>
<dbReference type="Proteomes" id="UP000298681">
    <property type="component" value="Unassembled WGS sequence"/>
</dbReference>
<evidence type="ECO:0000313" key="5">
    <source>
        <dbReference type="Proteomes" id="UP000298681"/>
    </source>
</evidence>
<dbReference type="InterPro" id="IPR050595">
    <property type="entry name" value="Bact_response_regulator"/>
</dbReference>
<dbReference type="InterPro" id="IPR011006">
    <property type="entry name" value="CheY-like_superfamily"/>
</dbReference>
<dbReference type="PANTHER" id="PTHR44591:SF25">
    <property type="entry name" value="CHEMOTAXIS TWO-COMPONENT RESPONSE REGULATOR"/>
    <property type="match status" value="1"/>
</dbReference>
<dbReference type="PROSITE" id="PS50110">
    <property type="entry name" value="RESPONSE_REGULATORY"/>
    <property type="match status" value="1"/>
</dbReference>
<evidence type="ECO:0000313" key="4">
    <source>
        <dbReference type="EMBL" id="TKS54970.1"/>
    </source>
</evidence>
<protein>
    <submittedName>
        <fullName evidence="4">Response regulator</fullName>
    </submittedName>
</protein>
<evidence type="ECO:0000259" key="3">
    <source>
        <dbReference type="PROSITE" id="PS50110"/>
    </source>
</evidence>
<keyword evidence="5" id="KW-1185">Reference proteome</keyword>
<dbReference type="AlphaFoldDB" id="A0A4Z1R687"/>
<dbReference type="Pfam" id="PF00072">
    <property type="entry name" value="Response_reg"/>
    <property type="match status" value="1"/>
</dbReference>
<dbReference type="EMBL" id="SPUH01000001">
    <property type="protein sequence ID" value="TKS54970.1"/>
    <property type="molecule type" value="Genomic_DNA"/>
</dbReference>
<dbReference type="InterPro" id="IPR001789">
    <property type="entry name" value="Sig_transdc_resp-reg_receiver"/>
</dbReference>
<dbReference type="Gene3D" id="3.40.50.2300">
    <property type="match status" value="1"/>
</dbReference>
<comment type="caution">
    <text evidence="4">The sequence shown here is derived from an EMBL/GenBank/DDBJ whole genome shotgun (WGS) entry which is preliminary data.</text>
</comment>
<dbReference type="SMART" id="SM00448">
    <property type="entry name" value="REC"/>
    <property type="match status" value="1"/>
</dbReference>